<evidence type="ECO:0000259" key="5">
    <source>
        <dbReference type="PROSITE" id="PS51078"/>
    </source>
</evidence>
<dbReference type="SUPFAM" id="SSF55781">
    <property type="entry name" value="GAF domain-like"/>
    <property type="match status" value="1"/>
</dbReference>
<keyword evidence="3" id="KW-0804">Transcription</keyword>
<dbReference type="InterPro" id="IPR050707">
    <property type="entry name" value="HTH_MetabolicPath_Reg"/>
</dbReference>
<dbReference type="Proteomes" id="UP001139451">
    <property type="component" value="Unassembled WGS sequence"/>
</dbReference>
<dbReference type="PANTHER" id="PTHR30136:SF35">
    <property type="entry name" value="HTH-TYPE TRANSCRIPTIONAL REGULATOR RV1719"/>
    <property type="match status" value="1"/>
</dbReference>
<feature type="domain" description="IclR-ED" evidence="5">
    <location>
        <begin position="68"/>
        <end position="254"/>
    </location>
</feature>
<keyword evidence="1" id="KW-0805">Transcription regulation</keyword>
<name>A0A9X2KMF5_9SPHN</name>
<dbReference type="Gene3D" id="3.30.450.40">
    <property type="match status" value="1"/>
</dbReference>
<proteinExistence type="predicted"/>
<sequence length="260" mass="28346">MNDTVKSARRVLEVLEYFAERQRPATVQEIRQALDYPQSSTSVLLHSLTTLGYLSQEPGTRRFQPTIRIALLGSWLIEQAGRGRNPPAMMRRLSAATGDMILLGTQQGMNAVYVKIEQATNPIRFHMKQGACRPLCTTAIGRALLSSKSDTEIGAIVRRANAEREAGDPLISPAEVLDAVRHGRKLGYFLTKGIVTPGAAVIAMRLDGLGDHPPLAVGIGAPVDRIESELSNFVELLRIEVRQAAPRKAPSTSHPQHANS</sequence>
<keyword evidence="7" id="KW-1185">Reference proteome</keyword>
<dbReference type="EMBL" id="JAMLDX010000010">
    <property type="protein sequence ID" value="MCP3731426.1"/>
    <property type="molecule type" value="Genomic_DNA"/>
</dbReference>
<feature type="domain" description="HTH iclR-type" evidence="4">
    <location>
        <begin position="5"/>
        <end position="67"/>
    </location>
</feature>
<evidence type="ECO:0000313" key="7">
    <source>
        <dbReference type="Proteomes" id="UP001139451"/>
    </source>
</evidence>
<dbReference type="GO" id="GO:0045892">
    <property type="term" value="P:negative regulation of DNA-templated transcription"/>
    <property type="evidence" value="ECO:0007669"/>
    <property type="project" value="TreeGrafter"/>
</dbReference>
<dbReference type="Pfam" id="PF01614">
    <property type="entry name" value="IclR_C"/>
    <property type="match status" value="1"/>
</dbReference>
<accession>A0A9X2KMF5</accession>
<keyword evidence="2" id="KW-0238">DNA-binding</keyword>
<evidence type="ECO:0000256" key="1">
    <source>
        <dbReference type="ARBA" id="ARBA00023015"/>
    </source>
</evidence>
<reference evidence="6" key="1">
    <citation type="submission" date="2022-05" db="EMBL/GenBank/DDBJ databases">
        <title>Sphingomonas sp. strain MG17 Genome sequencing and assembly.</title>
        <authorList>
            <person name="Kim I."/>
        </authorList>
    </citation>
    <scope>NUCLEOTIDE SEQUENCE</scope>
    <source>
        <strain evidence="6">MG17</strain>
    </source>
</reference>
<dbReference type="SUPFAM" id="SSF46785">
    <property type="entry name" value="Winged helix' DNA-binding domain"/>
    <property type="match status" value="1"/>
</dbReference>
<dbReference type="InterPro" id="IPR029016">
    <property type="entry name" value="GAF-like_dom_sf"/>
</dbReference>
<dbReference type="InterPro" id="IPR005471">
    <property type="entry name" value="Tscrpt_reg_IclR_N"/>
</dbReference>
<evidence type="ECO:0000256" key="3">
    <source>
        <dbReference type="ARBA" id="ARBA00023163"/>
    </source>
</evidence>
<comment type="caution">
    <text evidence="6">The sequence shown here is derived from an EMBL/GenBank/DDBJ whole genome shotgun (WGS) entry which is preliminary data.</text>
</comment>
<dbReference type="AlphaFoldDB" id="A0A9X2KMF5"/>
<dbReference type="InterPro" id="IPR036390">
    <property type="entry name" value="WH_DNA-bd_sf"/>
</dbReference>
<dbReference type="PROSITE" id="PS51078">
    <property type="entry name" value="ICLR_ED"/>
    <property type="match status" value="1"/>
</dbReference>
<dbReference type="GO" id="GO:0003700">
    <property type="term" value="F:DNA-binding transcription factor activity"/>
    <property type="evidence" value="ECO:0007669"/>
    <property type="project" value="TreeGrafter"/>
</dbReference>
<evidence type="ECO:0000259" key="4">
    <source>
        <dbReference type="PROSITE" id="PS51077"/>
    </source>
</evidence>
<gene>
    <name evidence="6" type="ORF">M9978_13430</name>
</gene>
<dbReference type="PANTHER" id="PTHR30136">
    <property type="entry name" value="HELIX-TURN-HELIX TRANSCRIPTIONAL REGULATOR, ICLR FAMILY"/>
    <property type="match status" value="1"/>
</dbReference>
<dbReference type="Gene3D" id="1.10.10.10">
    <property type="entry name" value="Winged helix-like DNA-binding domain superfamily/Winged helix DNA-binding domain"/>
    <property type="match status" value="1"/>
</dbReference>
<dbReference type="PROSITE" id="PS51077">
    <property type="entry name" value="HTH_ICLR"/>
    <property type="match status" value="1"/>
</dbReference>
<dbReference type="FunFam" id="1.10.10.10:FF:000056">
    <property type="entry name" value="IclR family transcriptional regulator"/>
    <property type="match status" value="1"/>
</dbReference>
<dbReference type="InterPro" id="IPR014757">
    <property type="entry name" value="Tscrpt_reg_IclR_C"/>
</dbReference>
<organism evidence="6 7">
    <name type="scientific">Sphingomonas tagetis</name>
    <dbReference type="NCBI Taxonomy" id="2949092"/>
    <lineage>
        <taxon>Bacteria</taxon>
        <taxon>Pseudomonadati</taxon>
        <taxon>Pseudomonadota</taxon>
        <taxon>Alphaproteobacteria</taxon>
        <taxon>Sphingomonadales</taxon>
        <taxon>Sphingomonadaceae</taxon>
        <taxon>Sphingomonas</taxon>
    </lineage>
</organism>
<dbReference type="SMART" id="SM00346">
    <property type="entry name" value="HTH_ICLR"/>
    <property type="match status" value="1"/>
</dbReference>
<dbReference type="Pfam" id="PF09339">
    <property type="entry name" value="HTH_IclR"/>
    <property type="match status" value="1"/>
</dbReference>
<dbReference type="GO" id="GO:0003677">
    <property type="term" value="F:DNA binding"/>
    <property type="evidence" value="ECO:0007669"/>
    <property type="project" value="UniProtKB-KW"/>
</dbReference>
<protein>
    <submittedName>
        <fullName evidence="6">Helix-turn-helix domain-containing protein</fullName>
    </submittedName>
</protein>
<dbReference type="RefSeq" id="WP_254294041.1">
    <property type="nucleotide sequence ID" value="NZ_JAMLDX010000010.1"/>
</dbReference>
<dbReference type="InterPro" id="IPR036388">
    <property type="entry name" value="WH-like_DNA-bd_sf"/>
</dbReference>
<evidence type="ECO:0000256" key="2">
    <source>
        <dbReference type="ARBA" id="ARBA00023125"/>
    </source>
</evidence>
<evidence type="ECO:0000313" key="6">
    <source>
        <dbReference type="EMBL" id="MCP3731426.1"/>
    </source>
</evidence>